<protein>
    <submittedName>
        <fullName evidence="1">Uncharacterized protein</fullName>
    </submittedName>
</protein>
<dbReference type="STRING" id="454171.CP488_01092"/>
<accession>S0ES36</accession>
<dbReference type="RefSeq" id="WP_016481470.1">
    <property type="nucleotide sequence ID" value="NC_021487.1"/>
</dbReference>
<keyword evidence="2" id="KW-1185">Reference proteome</keyword>
<name>S0ES36_CHTCT</name>
<dbReference type="InParanoid" id="S0ES36"/>
<dbReference type="PATRIC" id="fig|1303518.3.peg.69"/>
<organism evidence="1 2">
    <name type="scientific">Chthonomonas calidirosea (strain DSM 23976 / ICMP 18418 / T49)</name>
    <dbReference type="NCBI Taxonomy" id="1303518"/>
    <lineage>
        <taxon>Bacteria</taxon>
        <taxon>Bacillati</taxon>
        <taxon>Armatimonadota</taxon>
        <taxon>Chthonomonadia</taxon>
        <taxon>Chthonomonadales</taxon>
        <taxon>Chthonomonadaceae</taxon>
        <taxon>Chthonomonas</taxon>
    </lineage>
</organism>
<proteinExistence type="predicted"/>
<sequence length="344" mass="38522">MRSRSFLSPLCLLFLLCAIGQCLGQLNPFARKDNPFLTAFTLAWHTPLPDDTALFELCPIRQNQQDDLLLLIGTESPTDFRRRLLLTHWDGFRFATDATASFIGWATDPLIAGHFADSWPTLAAPDETDAQPPKNKIVKTPKLPMVQIVTSGGIFMWKGGGFERLCDPPPALRFSLIRPGQLDLLVCGNGDNTSVWTLNAGKLVTDDLHLNPTEEGYPHWGTGTYPFEGRQNLTTNILYAQTYWQGQRRWLIGVLTAGTSGSPTGTPDGDRLIVYVPKADERDKTFWQLTRFDDYEESWRSDPLPGKVLDVRIGDPRDDGKIGLLALVDEGKGKRELYCFQPVR</sequence>
<dbReference type="AlphaFoldDB" id="S0ES36"/>
<gene>
    <name evidence="1" type="ORF">CCALI_00066</name>
</gene>
<dbReference type="EMBL" id="HF951689">
    <property type="protein sequence ID" value="CCW33906.1"/>
    <property type="molecule type" value="Genomic_DNA"/>
</dbReference>
<dbReference type="HOGENOM" id="CLU_805851_0_0_0"/>
<evidence type="ECO:0000313" key="1">
    <source>
        <dbReference type="EMBL" id="CCW33906.1"/>
    </source>
</evidence>
<dbReference type="Proteomes" id="UP000014227">
    <property type="component" value="Chromosome I"/>
</dbReference>
<evidence type="ECO:0000313" key="2">
    <source>
        <dbReference type="Proteomes" id="UP000014227"/>
    </source>
</evidence>
<reference evidence="2" key="1">
    <citation type="submission" date="2013-03" db="EMBL/GenBank/DDBJ databases">
        <title>Genome sequence of Chthonomonas calidirosea, the first sequenced genome from the Armatimonadetes phylum (formally candidate division OP10).</title>
        <authorList>
            <person name="Lee K.C.Y."/>
            <person name="Morgan X.C."/>
            <person name="Dunfield P.F."/>
            <person name="Tamas I."/>
            <person name="Houghton K.M."/>
            <person name="Vyssotski M."/>
            <person name="Ryan J.L.J."/>
            <person name="Lagutin K."/>
            <person name="McDonald I.R."/>
            <person name="Stott M.B."/>
        </authorList>
    </citation>
    <scope>NUCLEOTIDE SEQUENCE [LARGE SCALE GENOMIC DNA]</scope>
    <source>
        <strain evidence="2">DSM 23976 / ICMP 18418 / T49</strain>
    </source>
</reference>
<dbReference type="KEGG" id="ccz:CCALI_00066"/>